<dbReference type="InterPro" id="IPR000121">
    <property type="entry name" value="PEP_util_C"/>
</dbReference>
<dbReference type="AlphaFoldDB" id="A0A518G0G0"/>
<keyword evidence="24" id="KW-1185">Reference proteome</keyword>
<dbReference type="InterPro" id="IPR036637">
    <property type="entry name" value="Phosphohistidine_dom_sf"/>
</dbReference>
<evidence type="ECO:0000256" key="1">
    <source>
        <dbReference type="ARBA" id="ARBA00000683"/>
    </source>
</evidence>
<dbReference type="Pfam" id="PF02896">
    <property type="entry name" value="PEP-utilizers_C"/>
    <property type="match status" value="1"/>
</dbReference>
<keyword evidence="12 16" id="KW-0479">Metal-binding</keyword>
<dbReference type="InterPro" id="IPR006318">
    <property type="entry name" value="PTS_EI-like"/>
</dbReference>
<evidence type="ECO:0000259" key="20">
    <source>
        <dbReference type="Pfam" id="PF00391"/>
    </source>
</evidence>
<evidence type="ECO:0000259" key="22">
    <source>
        <dbReference type="Pfam" id="PF05524"/>
    </source>
</evidence>
<evidence type="ECO:0000256" key="9">
    <source>
        <dbReference type="ARBA" id="ARBA00022597"/>
    </source>
</evidence>
<evidence type="ECO:0000256" key="16">
    <source>
        <dbReference type="PIRNR" id="PIRNR000732"/>
    </source>
</evidence>
<comment type="similarity">
    <text evidence="4 16">Belongs to the PEP-utilizing enzyme family.</text>
</comment>
<dbReference type="Pfam" id="PF05524">
    <property type="entry name" value="PEP-utilisers_N"/>
    <property type="match status" value="1"/>
</dbReference>
<dbReference type="PROSITE" id="PS00742">
    <property type="entry name" value="PEP_ENZYMES_2"/>
    <property type="match status" value="1"/>
</dbReference>
<keyword evidence="8 16" id="KW-0963">Cytoplasm</keyword>
<keyword evidence="10 16" id="KW-0808">Transferase</keyword>
<feature type="active site" description="Proton donor" evidence="17">
    <location>
        <position position="508"/>
    </location>
</feature>
<feature type="domain" description="PEP-utilising enzyme mobile" evidence="20">
    <location>
        <begin position="155"/>
        <end position="225"/>
    </location>
</feature>
<accession>A0A518G0G0</accession>
<feature type="domain" description="PEP-utilising enzyme C-terminal" evidence="21">
    <location>
        <begin position="251"/>
        <end position="546"/>
    </location>
</feature>
<keyword evidence="23" id="KW-0670">Pyruvate</keyword>
<organism evidence="23 24">
    <name type="scientific">Aureliella helgolandensis</name>
    <dbReference type="NCBI Taxonomy" id="2527968"/>
    <lineage>
        <taxon>Bacteria</taxon>
        <taxon>Pseudomonadati</taxon>
        <taxon>Planctomycetota</taxon>
        <taxon>Planctomycetia</taxon>
        <taxon>Pirellulales</taxon>
        <taxon>Pirellulaceae</taxon>
        <taxon>Aureliella</taxon>
    </lineage>
</organism>
<evidence type="ECO:0000256" key="4">
    <source>
        <dbReference type="ARBA" id="ARBA00007837"/>
    </source>
</evidence>
<dbReference type="PANTHER" id="PTHR46244:SF6">
    <property type="entry name" value="PHOSPHOENOLPYRUVATE-PROTEIN PHOSPHOTRANSFERASE"/>
    <property type="match status" value="1"/>
</dbReference>
<dbReference type="SUPFAM" id="SSF47831">
    <property type="entry name" value="Enzyme I of the PEP:sugar phosphotransferase system HPr-binding (sub)domain"/>
    <property type="match status" value="1"/>
</dbReference>
<dbReference type="SUPFAM" id="SSF52009">
    <property type="entry name" value="Phosphohistidine domain"/>
    <property type="match status" value="1"/>
</dbReference>
<feature type="binding site" evidence="18">
    <location>
        <position position="296"/>
    </location>
    <ligand>
        <name>phosphoenolpyruvate</name>
        <dbReference type="ChEBI" id="CHEBI:58702"/>
    </ligand>
</feature>
<dbReference type="Proteomes" id="UP000318017">
    <property type="component" value="Chromosome"/>
</dbReference>
<sequence>MRKGIAVSPGVTIGTAYCIHEVFVDPARATLQPHEVAGEIARFESARKRSIQDLRLLQQKVEQQVGKDAAAIFAVHESILHDATVVGKVRAWISDERLSAQASLARLLEHYRELLHRSDDEYLRDRLADIRDVVERLTGYLSDALTKDSGFFSGPIIVVADELLPSQVVMLGDSTVHGIVTQAGSQTSHAAIIARSRGIPAVSGVAGVLRQTKTGDVIIVDGREGHVIVNPDPEVLTAYRKLEREFFDLRDQLADNRDLPARTKDGQALELLANINGVADAKSAVAMGGSGIGLYRTEYLYLTHASVPGEEEQLEIYREVVAASPSGSATIRTLDIGGDKTVPFLGREKQEANPFMGWRSIRLSFEHPNFFLTQIRAILRAAAPDKPGDPPKAQILFPMVTNLEELRRLRAIVRRAEQQLLNDGKVFGKAPFGMMLEVPAAAVMIDELVKSVDFVSIGSNDLVQYLMAADRDNPKVSHLCQPLSPAVLRVLAAVVRSCNQAGRPVTLCGEMAGQPQAFAVLLGMGLRRFSMSPAFIPSIKELASHLSISTAERLLHNALKLSTTRQIRSMLNKELAALAPNLRPILMQ</sequence>
<evidence type="ECO:0000256" key="19">
    <source>
        <dbReference type="PIRSR" id="PIRSR000732-3"/>
    </source>
</evidence>
<dbReference type="InterPro" id="IPR050499">
    <property type="entry name" value="PEP-utilizing_PTS_enzyme"/>
</dbReference>
<evidence type="ECO:0000259" key="21">
    <source>
        <dbReference type="Pfam" id="PF02896"/>
    </source>
</evidence>
<dbReference type="PIRSF" id="PIRSF000732">
    <property type="entry name" value="PTS_enzyme_I"/>
    <property type="match status" value="1"/>
</dbReference>
<name>A0A518G0G0_9BACT</name>
<feature type="binding site" evidence="18">
    <location>
        <position position="332"/>
    </location>
    <ligand>
        <name>phosphoenolpyruvate</name>
        <dbReference type="ChEBI" id="CHEBI:58702"/>
    </ligand>
</feature>
<dbReference type="Gene3D" id="1.10.274.10">
    <property type="entry name" value="PtsI, HPr-binding domain"/>
    <property type="match status" value="1"/>
</dbReference>
<dbReference type="PRINTS" id="PR01736">
    <property type="entry name" value="PHPHTRNFRASE"/>
</dbReference>
<dbReference type="SUPFAM" id="SSF51621">
    <property type="entry name" value="Phosphoenolpyruvate/pyruvate domain"/>
    <property type="match status" value="1"/>
</dbReference>
<evidence type="ECO:0000256" key="3">
    <source>
        <dbReference type="ARBA" id="ARBA00004496"/>
    </source>
</evidence>
<dbReference type="Pfam" id="PF00391">
    <property type="entry name" value="PEP-utilizers"/>
    <property type="match status" value="1"/>
</dbReference>
<evidence type="ECO:0000256" key="10">
    <source>
        <dbReference type="ARBA" id="ARBA00022679"/>
    </source>
</evidence>
<evidence type="ECO:0000256" key="15">
    <source>
        <dbReference type="ARBA" id="ARBA00033235"/>
    </source>
</evidence>
<comment type="function">
    <text evidence="16">General (non sugar-specific) component of the phosphoenolpyruvate-dependent sugar phosphotransferase system (sugar PTS). This major carbohydrate active-transport system catalyzes the phosphorylation of incoming sugar substrates concomitantly with their translocation across the cell membrane. Enzyme I transfers the phosphoryl group from phosphoenolpyruvate (PEP) to the phosphoryl carrier protein (HPr).</text>
</comment>
<dbReference type="Gene3D" id="3.20.20.60">
    <property type="entry name" value="Phosphoenolpyruvate-binding domains"/>
    <property type="match status" value="1"/>
</dbReference>
<dbReference type="GO" id="GO:0008965">
    <property type="term" value="F:phosphoenolpyruvate-protein phosphotransferase activity"/>
    <property type="evidence" value="ECO:0007669"/>
    <property type="project" value="UniProtKB-EC"/>
</dbReference>
<evidence type="ECO:0000256" key="18">
    <source>
        <dbReference type="PIRSR" id="PIRSR000732-2"/>
    </source>
</evidence>
<reference evidence="23 24" key="1">
    <citation type="submission" date="2019-02" db="EMBL/GenBank/DDBJ databases">
        <title>Deep-cultivation of Planctomycetes and their phenomic and genomic characterization uncovers novel biology.</title>
        <authorList>
            <person name="Wiegand S."/>
            <person name="Jogler M."/>
            <person name="Boedeker C."/>
            <person name="Pinto D."/>
            <person name="Vollmers J."/>
            <person name="Rivas-Marin E."/>
            <person name="Kohn T."/>
            <person name="Peeters S.H."/>
            <person name="Heuer A."/>
            <person name="Rast P."/>
            <person name="Oberbeckmann S."/>
            <person name="Bunk B."/>
            <person name="Jeske O."/>
            <person name="Meyerdierks A."/>
            <person name="Storesund J.E."/>
            <person name="Kallscheuer N."/>
            <person name="Luecker S."/>
            <person name="Lage O.M."/>
            <person name="Pohl T."/>
            <person name="Merkel B.J."/>
            <person name="Hornburger P."/>
            <person name="Mueller R.-W."/>
            <person name="Bruemmer F."/>
            <person name="Labrenz M."/>
            <person name="Spormann A.M."/>
            <person name="Op den Camp H."/>
            <person name="Overmann J."/>
            <person name="Amann R."/>
            <person name="Jetten M.S.M."/>
            <person name="Mascher T."/>
            <person name="Medema M.H."/>
            <person name="Devos D.P."/>
            <person name="Kaster A.-K."/>
            <person name="Ovreas L."/>
            <person name="Rohde M."/>
            <person name="Galperin M.Y."/>
            <person name="Jogler C."/>
        </authorList>
    </citation>
    <scope>NUCLEOTIDE SEQUENCE [LARGE SCALE GENOMIC DNA]</scope>
    <source>
        <strain evidence="23 24">Q31a</strain>
    </source>
</reference>
<dbReference type="InterPro" id="IPR008731">
    <property type="entry name" value="PTS_EIN"/>
</dbReference>
<dbReference type="PANTHER" id="PTHR46244">
    <property type="entry name" value="PHOSPHOENOLPYRUVATE-PROTEIN PHOSPHOTRANSFERASE"/>
    <property type="match status" value="1"/>
</dbReference>
<proteinExistence type="inferred from homology"/>
<dbReference type="InterPro" id="IPR040442">
    <property type="entry name" value="Pyrv_kinase-like_dom_sf"/>
</dbReference>
<comment type="catalytic activity">
    <reaction evidence="1 16">
        <text>L-histidyl-[protein] + phosphoenolpyruvate = N(pros)-phospho-L-histidyl-[protein] + pyruvate</text>
        <dbReference type="Rhea" id="RHEA:23880"/>
        <dbReference type="Rhea" id="RHEA-COMP:9745"/>
        <dbReference type="Rhea" id="RHEA-COMP:9746"/>
        <dbReference type="ChEBI" id="CHEBI:15361"/>
        <dbReference type="ChEBI" id="CHEBI:29979"/>
        <dbReference type="ChEBI" id="CHEBI:58702"/>
        <dbReference type="ChEBI" id="CHEBI:64837"/>
        <dbReference type="EC" id="2.7.3.9"/>
    </reaction>
</comment>
<evidence type="ECO:0000256" key="7">
    <source>
        <dbReference type="ARBA" id="ARBA00022448"/>
    </source>
</evidence>
<dbReference type="GO" id="GO:0005737">
    <property type="term" value="C:cytoplasm"/>
    <property type="evidence" value="ECO:0007669"/>
    <property type="project" value="UniProtKB-SubCell"/>
</dbReference>
<feature type="binding site" evidence="18">
    <location>
        <begin position="460"/>
        <end position="461"/>
    </location>
    <ligand>
        <name>phosphoenolpyruvate</name>
        <dbReference type="ChEBI" id="CHEBI:58702"/>
    </ligand>
</feature>
<evidence type="ECO:0000256" key="6">
    <source>
        <dbReference type="ARBA" id="ARBA00016544"/>
    </source>
</evidence>
<feature type="active site" description="Tele-phosphohistidine intermediate" evidence="17">
    <location>
        <position position="189"/>
    </location>
</feature>
<dbReference type="Gene3D" id="3.50.30.10">
    <property type="entry name" value="Phosphohistidine domain"/>
    <property type="match status" value="1"/>
</dbReference>
<comment type="cofactor">
    <cofactor evidence="2 16 19">
        <name>Mg(2+)</name>
        <dbReference type="ChEBI" id="CHEBI:18420"/>
    </cofactor>
</comment>
<dbReference type="OrthoDB" id="9765468at2"/>
<evidence type="ECO:0000256" key="17">
    <source>
        <dbReference type="PIRSR" id="PIRSR000732-1"/>
    </source>
</evidence>
<dbReference type="EC" id="2.7.3.9" evidence="5 16"/>
<evidence type="ECO:0000256" key="5">
    <source>
        <dbReference type="ARBA" id="ARBA00012232"/>
    </source>
</evidence>
<gene>
    <name evidence="23" type="primary">ptsI_1</name>
    <name evidence="23" type="ORF">Q31a_03350</name>
</gene>
<keyword evidence="13 16" id="KW-0418">Kinase</keyword>
<dbReference type="InterPro" id="IPR023151">
    <property type="entry name" value="PEP_util_CS"/>
</dbReference>
<dbReference type="NCBIfam" id="TIGR01417">
    <property type="entry name" value="PTS_I_fam"/>
    <property type="match status" value="1"/>
</dbReference>
<dbReference type="InterPro" id="IPR024692">
    <property type="entry name" value="PTS_EI"/>
</dbReference>
<dbReference type="GO" id="GO:0009401">
    <property type="term" value="P:phosphoenolpyruvate-dependent sugar phosphotransferase system"/>
    <property type="evidence" value="ECO:0007669"/>
    <property type="project" value="UniProtKB-KW"/>
</dbReference>
<dbReference type="GO" id="GO:0016301">
    <property type="term" value="F:kinase activity"/>
    <property type="evidence" value="ECO:0007669"/>
    <property type="project" value="UniProtKB-KW"/>
</dbReference>
<keyword evidence="11 16" id="KW-0598">Phosphotransferase system</keyword>
<keyword evidence="7 16" id="KW-0813">Transport</keyword>
<dbReference type="EMBL" id="CP036298">
    <property type="protein sequence ID" value="QDV22056.1"/>
    <property type="molecule type" value="Genomic_DNA"/>
</dbReference>
<dbReference type="RefSeq" id="WP_145072991.1">
    <property type="nucleotide sequence ID" value="NZ_CP036298.1"/>
</dbReference>
<evidence type="ECO:0000256" key="12">
    <source>
        <dbReference type="ARBA" id="ARBA00022723"/>
    </source>
</evidence>
<dbReference type="GO" id="GO:0046872">
    <property type="term" value="F:metal ion binding"/>
    <property type="evidence" value="ECO:0007669"/>
    <property type="project" value="UniProtKB-KW"/>
</dbReference>
<feature type="domain" description="Phosphotransferase system enzyme I N-terminal" evidence="22">
    <location>
        <begin position="3"/>
        <end position="126"/>
    </location>
</feature>
<evidence type="ECO:0000313" key="24">
    <source>
        <dbReference type="Proteomes" id="UP000318017"/>
    </source>
</evidence>
<feature type="binding site" evidence="19">
    <location>
        <position position="461"/>
    </location>
    <ligand>
        <name>Mg(2+)</name>
        <dbReference type="ChEBI" id="CHEBI:18420"/>
    </ligand>
</feature>
<protein>
    <recommendedName>
        <fullName evidence="6 16">Phosphoenolpyruvate-protein phosphotransferase</fullName>
        <ecNumber evidence="5 16">2.7.3.9</ecNumber>
    </recommendedName>
    <alternativeName>
        <fullName evidence="15 16">Phosphotransferase system, enzyme I</fullName>
    </alternativeName>
</protein>
<evidence type="ECO:0000256" key="2">
    <source>
        <dbReference type="ARBA" id="ARBA00001946"/>
    </source>
</evidence>
<evidence type="ECO:0000256" key="13">
    <source>
        <dbReference type="ARBA" id="ARBA00022777"/>
    </source>
</evidence>
<keyword evidence="9 16" id="KW-0762">Sugar transport</keyword>
<dbReference type="InterPro" id="IPR015813">
    <property type="entry name" value="Pyrv/PenolPyrv_kinase-like_dom"/>
</dbReference>
<evidence type="ECO:0000256" key="14">
    <source>
        <dbReference type="ARBA" id="ARBA00022842"/>
    </source>
</evidence>
<comment type="subcellular location">
    <subcellularLocation>
        <location evidence="3 16">Cytoplasm</location>
    </subcellularLocation>
</comment>
<feature type="binding site" evidence="19">
    <location>
        <position position="437"/>
    </location>
    <ligand>
        <name>Mg(2+)</name>
        <dbReference type="ChEBI" id="CHEBI:18420"/>
    </ligand>
</feature>
<dbReference type="KEGG" id="ahel:Q31a_03350"/>
<dbReference type="InterPro" id="IPR036618">
    <property type="entry name" value="PtsI_HPr-bd_sf"/>
</dbReference>
<keyword evidence="14 16" id="KW-0460">Magnesium</keyword>
<evidence type="ECO:0000256" key="11">
    <source>
        <dbReference type="ARBA" id="ARBA00022683"/>
    </source>
</evidence>
<dbReference type="InterPro" id="IPR008279">
    <property type="entry name" value="PEP-util_enz_mobile_dom"/>
</dbReference>
<evidence type="ECO:0000313" key="23">
    <source>
        <dbReference type="EMBL" id="QDV22056.1"/>
    </source>
</evidence>
<feature type="binding site" evidence="18">
    <location>
        <position position="471"/>
    </location>
    <ligand>
        <name>phosphoenolpyruvate</name>
        <dbReference type="ChEBI" id="CHEBI:58702"/>
    </ligand>
</feature>
<evidence type="ECO:0000256" key="8">
    <source>
        <dbReference type="ARBA" id="ARBA00022490"/>
    </source>
</evidence>